<keyword evidence="2" id="KW-1185">Reference proteome</keyword>
<keyword evidence="1" id="KW-0282">Flagellum</keyword>
<sequence length="196" mass="21360">MNGFLETLETVANAKFDGKYLFSGTSTTQEPYSGIVEGPTQYQGSSSTGVVVLSGDDDLDVYLAGDEAFQFVDPESNELTDIFSVIRQVCDDLQSAADGNLEEAGTRLDSTIESLEVASEHLLSVVGRQAVVLQQLDRVEERTEDLQFQAESILSDLRSTDVASAVVTLQEEQNLLQFTFATTTRLLETSLLNFLG</sequence>
<keyword evidence="1" id="KW-0966">Cell projection</keyword>
<evidence type="ECO:0000313" key="2">
    <source>
        <dbReference type="Proteomes" id="UP000317243"/>
    </source>
</evidence>
<protein>
    <submittedName>
        <fullName evidence="1">Flagellar hook-associated protein FlgL</fullName>
    </submittedName>
</protein>
<dbReference type="Gene3D" id="1.20.1330.10">
    <property type="entry name" value="f41 fragment of flagellin, N-terminal domain"/>
    <property type="match status" value="1"/>
</dbReference>
<proteinExistence type="predicted"/>
<dbReference type="OrthoDB" id="253391at2"/>
<dbReference type="SUPFAM" id="SSF64518">
    <property type="entry name" value="Phase 1 flagellin"/>
    <property type="match status" value="1"/>
</dbReference>
<reference evidence="1 2" key="1">
    <citation type="submission" date="2019-02" db="EMBL/GenBank/DDBJ databases">
        <title>Deep-cultivation of Planctomycetes and their phenomic and genomic characterization uncovers novel biology.</title>
        <authorList>
            <person name="Wiegand S."/>
            <person name="Jogler M."/>
            <person name="Boedeker C."/>
            <person name="Pinto D."/>
            <person name="Vollmers J."/>
            <person name="Rivas-Marin E."/>
            <person name="Kohn T."/>
            <person name="Peeters S.H."/>
            <person name="Heuer A."/>
            <person name="Rast P."/>
            <person name="Oberbeckmann S."/>
            <person name="Bunk B."/>
            <person name="Jeske O."/>
            <person name="Meyerdierks A."/>
            <person name="Storesund J.E."/>
            <person name="Kallscheuer N."/>
            <person name="Luecker S."/>
            <person name="Lage O.M."/>
            <person name="Pohl T."/>
            <person name="Merkel B.J."/>
            <person name="Hornburger P."/>
            <person name="Mueller R.-W."/>
            <person name="Bruemmer F."/>
            <person name="Labrenz M."/>
            <person name="Spormann A.M."/>
            <person name="Op Den Camp H."/>
            <person name="Overmann J."/>
            <person name="Amann R."/>
            <person name="Jetten M.S.M."/>
            <person name="Mascher T."/>
            <person name="Medema M.H."/>
            <person name="Devos D.P."/>
            <person name="Kaster A.-K."/>
            <person name="Ovreas L."/>
            <person name="Rohde M."/>
            <person name="Galperin M.Y."/>
            <person name="Jogler C."/>
        </authorList>
    </citation>
    <scope>NUCLEOTIDE SEQUENCE [LARGE SCALE GENOMIC DNA]</scope>
    <source>
        <strain evidence="1 2">KOR42</strain>
    </source>
</reference>
<evidence type="ECO:0000313" key="1">
    <source>
        <dbReference type="EMBL" id="TWT43011.1"/>
    </source>
</evidence>
<comment type="caution">
    <text evidence="1">The sequence shown here is derived from an EMBL/GenBank/DDBJ whole genome shotgun (WGS) entry which is preliminary data.</text>
</comment>
<gene>
    <name evidence="1" type="ORF">KOR42_45410</name>
</gene>
<organism evidence="1 2">
    <name type="scientific">Thalassoglobus neptunius</name>
    <dbReference type="NCBI Taxonomy" id="1938619"/>
    <lineage>
        <taxon>Bacteria</taxon>
        <taxon>Pseudomonadati</taxon>
        <taxon>Planctomycetota</taxon>
        <taxon>Planctomycetia</taxon>
        <taxon>Planctomycetales</taxon>
        <taxon>Planctomycetaceae</taxon>
        <taxon>Thalassoglobus</taxon>
    </lineage>
</organism>
<accession>A0A5C5VZ37</accession>
<name>A0A5C5VZ37_9PLAN</name>
<dbReference type="RefSeq" id="WP_146511890.1">
    <property type="nucleotide sequence ID" value="NZ_SIHI01000035.1"/>
</dbReference>
<keyword evidence="1" id="KW-0969">Cilium</keyword>
<dbReference type="Proteomes" id="UP000317243">
    <property type="component" value="Unassembled WGS sequence"/>
</dbReference>
<dbReference type="AlphaFoldDB" id="A0A5C5VZ37"/>
<dbReference type="EMBL" id="SIHI01000035">
    <property type="protein sequence ID" value="TWT43011.1"/>
    <property type="molecule type" value="Genomic_DNA"/>
</dbReference>